<dbReference type="GO" id="GO:0000009">
    <property type="term" value="F:alpha-1,6-mannosyltransferase activity"/>
    <property type="evidence" value="ECO:0007669"/>
    <property type="project" value="InterPro"/>
</dbReference>
<dbReference type="InterPro" id="IPR007315">
    <property type="entry name" value="PIG-V/Gpi18"/>
</dbReference>
<protein>
    <recommendedName>
        <fullName evidence="4 12">GPI mannosyltransferase 2</fullName>
        <ecNumber evidence="12">2.4.1.-</ecNumber>
    </recommendedName>
</protein>
<dbReference type="EMBL" id="JAIZPD010000015">
    <property type="protein sequence ID" value="KAH0958607.1"/>
    <property type="molecule type" value="Genomic_DNA"/>
</dbReference>
<organism evidence="13 14">
    <name type="scientific">Hirsutella rhossiliensis</name>
    <dbReference type="NCBI Taxonomy" id="111463"/>
    <lineage>
        <taxon>Eukaryota</taxon>
        <taxon>Fungi</taxon>
        <taxon>Dikarya</taxon>
        <taxon>Ascomycota</taxon>
        <taxon>Pezizomycotina</taxon>
        <taxon>Sordariomycetes</taxon>
        <taxon>Hypocreomycetidae</taxon>
        <taxon>Hypocreales</taxon>
        <taxon>Ophiocordycipitaceae</taxon>
        <taxon>Hirsutella</taxon>
    </lineage>
</organism>
<name>A0A9P8MNP4_9HYPO</name>
<dbReference type="EC" id="2.4.1.-" evidence="12"/>
<evidence type="ECO:0000256" key="6">
    <source>
        <dbReference type="ARBA" id="ARBA00022676"/>
    </source>
</evidence>
<reference evidence="13" key="1">
    <citation type="submission" date="2021-09" db="EMBL/GenBank/DDBJ databases">
        <title>A high-quality genome of the endoparasitic fungus Hirsutella rhossiliensis with a comparison of Hirsutella genomes reveals transposable elements contributing to genome size variation.</title>
        <authorList>
            <person name="Lin R."/>
            <person name="Jiao Y."/>
            <person name="Sun X."/>
            <person name="Ling J."/>
            <person name="Xie B."/>
            <person name="Cheng X."/>
        </authorList>
    </citation>
    <scope>NUCLEOTIDE SEQUENCE</scope>
    <source>
        <strain evidence="13">HR02</strain>
    </source>
</reference>
<keyword evidence="9 12" id="KW-0256">Endoplasmic reticulum</keyword>
<comment type="similarity">
    <text evidence="3 12">Belongs to the PIGV family.</text>
</comment>
<evidence type="ECO:0000256" key="7">
    <source>
        <dbReference type="ARBA" id="ARBA00022679"/>
    </source>
</evidence>
<evidence type="ECO:0000256" key="8">
    <source>
        <dbReference type="ARBA" id="ARBA00022692"/>
    </source>
</evidence>
<keyword evidence="14" id="KW-1185">Reference proteome</keyword>
<feature type="transmembrane region" description="Helical" evidence="12">
    <location>
        <begin position="169"/>
        <end position="185"/>
    </location>
</feature>
<proteinExistence type="inferred from homology"/>
<keyword evidence="11 12" id="KW-0472">Membrane</keyword>
<keyword evidence="7 12" id="KW-0808">Transferase</keyword>
<dbReference type="OrthoDB" id="10252502at2759"/>
<dbReference type="GO" id="GO:0006506">
    <property type="term" value="P:GPI anchor biosynthetic process"/>
    <property type="evidence" value="ECO:0007669"/>
    <property type="project" value="UniProtKB-KW"/>
</dbReference>
<dbReference type="RefSeq" id="XP_044716120.1">
    <property type="nucleotide sequence ID" value="XM_044868765.1"/>
</dbReference>
<feature type="transmembrane region" description="Helical" evidence="12">
    <location>
        <begin position="217"/>
        <end position="235"/>
    </location>
</feature>
<comment type="subcellular location">
    <subcellularLocation>
        <location evidence="1 12">Endoplasmic reticulum membrane</location>
        <topology evidence="1 12">Multi-pass membrane protein</topology>
    </subcellularLocation>
</comment>
<evidence type="ECO:0000313" key="13">
    <source>
        <dbReference type="EMBL" id="KAH0958607.1"/>
    </source>
</evidence>
<dbReference type="GO" id="GO:0004376">
    <property type="term" value="F:GPI mannosyltransferase activity"/>
    <property type="evidence" value="ECO:0007669"/>
    <property type="project" value="InterPro"/>
</dbReference>
<dbReference type="GeneID" id="68359423"/>
<keyword evidence="5 12" id="KW-0337">GPI-anchor biosynthesis</keyword>
<evidence type="ECO:0000256" key="9">
    <source>
        <dbReference type="ARBA" id="ARBA00022824"/>
    </source>
</evidence>
<dbReference type="GO" id="GO:0031501">
    <property type="term" value="C:mannosyltransferase complex"/>
    <property type="evidence" value="ECO:0007669"/>
    <property type="project" value="TreeGrafter"/>
</dbReference>
<evidence type="ECO:0000256" key="3">
    <source>
        <dbReference type="ARBA" id="ARBA00008698"/>
    </source>
</evidence>
<dbReference type="GO" id="GO:0005789">
    <property type="term" value="C:endoplasmic reticulum membrane"/>
    <property type="evidence" value="ECO:0007669"/>
    <property type="project" value="UniProtKB-SubCell"/>
</dbReference>
<dbReference type="PANTHER" id="PTHR12468">
    <property type="entry name" value="GPI MANNOSYLTRANSFERASE 2"/>
    <property type="match status" value="1"/>
</dbReference>
<evidence type="ECO:0000313" key="14">
    <source>
        <dbReference type="Proteomes" id="UP000824596"/>
    </source>
</evidence>
<evidence type="ECO:0000256" key="5">
    <source>
        <dbReference type="ARBA" id="ARBA00022502"/>
    </source>
</evidence>
<evidence type="ECO:0000256" key="1">
    <source>
        <dbReference type="ARBA" id="ARBA00004477"/>
    </source>
</evidence>
<sequence length="431" mass="46274">MGPLLSASQPLASLTALFVLWKGFLLAVALAAAVAADYDTSTSLFFDRLYGTRARVPALAARLTRWDALYFMHHARDGYVFEQQWAFTAALPLLVRALVSVFPSSTGDAAWEPLVAIAVVHASHLVAVLALYRLTLVVCGDAKLAVVASALHVISPAGLFLSAPYAESPFAALSFVGSLLFALGIKHKRDWAKRAAAIVGAGVAFGLATAFRSNGLSNGLLFAVGALKCLVVFVQKPSLSRLLALVAPVVGGLCVAAGSVVPQALAWKRFCRDAPASLEPRPWCSYRVPSIYTFVQSEYWNVGFLRYWTLNQLPLFLLASPMLAILIVSGLAVLRKPASGLRSLKSGPGEDYRMFARATAAGQALVALLAITNYHVQVITRLSSGYPLWYLWVAGLLMDARRQKWGRAIVVFMAMYAGVQGGLFASFLPPA</sequence>
<feature type="transmembrane region" description="Helical" evidence="12">
    <location>
        <begin position="114"/>
        <end position="132"/>
    </location>
</feature>
<accession>A0A9P8MNP4</accession>
<gene>
    <name evidence="13" type="ORF">HRG_10294</name>
</gene>
<evidence type="ECO:0000256" key="12">
    <source>
        <dbReference type="RuleBase" id="RU363112"/>
    </source>
</evidence>
<dbReference type="AlphaFoldDB" id="A0A9P8MNP4"/>
<evidence type="ECO:0000256" key="11">
    <source>
        <dbReference type="ARBA" id="ARBA00023136"/>
    </source>
</evidence>
<feature type="transmembrane region" description="Helical" evidence="12">
    <location>
        <begin position="409"/>
        <end position="428"/>
    </location>
</feature>
<keyword evidence="8 12" id="KW-0812">Transmembrane</keyword>
<comment type="caution">
    <text evidence="13">The sequence shown here is derived from an EMBL/GenBank/DDBJ whole genome shotgun (WGS) entry which is preliminary data.</text>
</comment>
<keyword evidence="10 12" id="KW-1133">Transmembrane helix</keyword>
<evidence type="ECO:0000256" key="4">
    <source>
        <dbReference type="ARBA" id="ARBA00013795"/>
    </source>
</evidence>
<comment type="pathway">
    <text evidence="2 12">Glycolipid biosynthesis; glycosylphosphatidylinositol-anchor biosynthesis.</text>
</comment>
<dbReference type="PANTHER" id="PTHR12468:SF2">
    <property type="entry name" value="GPI MANNOSYLTRANSFERASE 2"/>
    <property type="match status" value="1"/>
</dbReference>
<evidence type="ECO:0000256" key="2">
    <source>
        <dbReference type="ARBA" id="ARBA00004687"/>
    </source>
</evidence>
<feature type="transmembrane region" description="Helical" evidence="12">
    <location>
        <begin position="192"/>
        <end position="211"/>
    </location>
</feature>
<dbReference type="Proteomes" id="UP000824596">
    <property type="component" value="Unassembled WGS sequence"/>
</dbReference>
<evidence type="ECO:0000256" key="10">
    <source>
        <dbReference type="ARBA" id="ARBA00022989"/>
    </source>
</evidence>
<feature type="transmembrane region" description="Helical" evidence="12">
    <location>
        <begin position="313"/>
        <end position="334"/>
    </location>
</feature>
<comment type="function">
    <text evidence="12">Mannosyltransferase involved in glycosylphosphatidylinositol-anchor biosynthesis.</text>
</comment>
<feature type="transmembrane region" description="Helical" evidence="12">
    <location>
        <begin position="242"/>
        <end position="261"/>
    </location>
</feature>
<feature type="transmembrane region" description="Helical" evidence="12">
    <location>
        <begin position="144"/>
        <end position="163"/>
    </location>
</feature>
<dbReference type="Pfam" id="PF04188">
    <property type="entry name" value="Mannosyl_trans2"/>
    <property type="match status" value="1"/>
</dbReference>
<keyword evidence="6 12" id="KW-0328">Glycosyltransferase</keyword>